<gene>
    <name evidence="2" type="primary">RvY_03366-1</name>
    <name evidence="2" type="synonym">RvY_03366.1</name>
    <name evidence="2" type="ORF">RvY_03366</name>
</gene>
<feature type="compositionally biased region" description="Acidic residues" evidence="1">
    <location>
        <begin position="146"/>
        <end position="155"/>
    </location>
</feature>
<feature type="compositionally biased region" description="Basic and acidic residues" evidence="1">
    <location>
        <begin position="134"/>
        <end position="145"/>
    </location>
</feature>
<comment type="caution">
    <text evidence="2">The sequence shown here is derived from an EMBL/GenBank/DDBJ whole genome shotgun (WGS) entry which is preliminary data.</text>
</comment>
<sequence length="214" mass="24535">MTATFPAQRNFTFSKTLMNLKFMKRSTGDDSETTSAHSRLPATGQALTLFESNRREMELRQQLPGVFRVEEEYSLSRLYDLVLGRFSFHGINPQIESCLAGGDAEIYEEEENMESTQRFENDRNFSVDETIQREFQSRNKRKSDQMESEGPSDNEESQRETSPASKRFISAANAPRSRRGVYKKGGQAGRYFTAYSKNDGGRQNQQRKRGALPR</sequence>
<protein>
    <submittedName>
        <fullName evidence="2">Uncharacterized protein</fullName>
    </submittedName>
</protein>
<dbReference type="InterPro" id="IPR019324">
    <property type="entry name" value="MPP6"/>
</dbReference>
<dbReference type="PANTHER" id="PTHR13582:SF0">
    <property type="entry name" value="M-PHASE PHOSPHOPROTEIN 6"/>
    <property type="match status" value="1"/>
</dbReference>
<accession>A0A1D1UMU1</accession>
<dbReference type="OrthoDB" id="20403at2759"/>
<dbReference type="EMBL" id="BDGG01000001">
    <property type="protein sequence ID" value="GAU91036.1"/>
    <property type="molecule type" value="Genomic_DNA"/>
</dbReference>
<evidence type="ECO:0000313" key="3">
    <source>
        <dbReference type="Proteomes" id="UP000186922"/>
    </source>
</evidence>
<feature type="region of interest" description="Disordered" evidence="1">
    <location>
        <begin position="134"/>
        <end position="214"/>
    </location>
</feature>
<evidence type="ECO:0000313" key="2">
    <source>
        <dbReference type="EMBL" id="GAU91036.1"/>
    </source>
</evidence>
<dbReference type="Pfam" id="PF10175">
    <property type="entry name" value="MPP6"/>
    <property type="match status" value="1"/>
</dbReference>
<evidence type="ECO:0000256" key="1">
    <source>
        <dbReference type="SAM" id="MobiDB-lite"/>
    </source>
</evidence>
<keyword evidence="3" id="KW-1185">Reference proteome</keyword>
<reference evidence="2 3" key="1">
    <citation type="journal article" date="2016" name="Nat. Commun.">
        <title>Extremotolerant tardigrade genome and improved radiotolerance of human cultured cells by tardigrade-unique protein.</title>
        <authorList>
            <person name="Hashimoto T."/>
            <person name="Horikawa D.D."/>
            <person name="Saito Y."/>
            <person name="Kuwahara H."/>
            <person name="Kozuka-Hata H."/>
            <person name="Shin-I T."/>
            <person name="Minakuchi Y."/>
            <person name="Ohishi K."/>
            <person name="Motoyama A."/>
            <person name="Aizu T."/>
            <person name="Enomoto A."/>
            <person name="Kondo K."/>
            <person name="Tanaka S."/>
            <person name="Hara Y."/>
            <person name="Koshikawa S."/>
            <person name="Sagara H."/>
            <person name="Miura T."/>
            <person name="Yokobori S."/>
            <person name="Miyagawa K."/>
            <person name="Suzuki Y."/>
            <person name="Kubo T."/>
            <person name="Oyama M."/>
            <person name="Kohara Y."/>
            <person name="Fujiyama A."/>
            <person name="Arakawa K."/>
            <person name="Katayama T."/>
            <person name="Toyoda A."/>
            <person name="Kunieda T."/>
        </authorList>
    </citation>
    <scope>NUCLEOTIDE SEQUENCE [LARGE SCALE GENOMIC DNA]</scope>
    <source>
        <strain evidence="2 3">YOKOZUNA-1</strain>
    </source>
</reference>
<dbReference type="Proteomes" id="UP000186922">
    <property type="component" value="Unassembled WGS sequence"/>
</dbReference>
<feature type="compositionally biased region" description="Basic residues" evidence="1">
    <location>
        <begin position="205"/>
        <end position="214"/>
    </location>
</feature>
<dbReference type="PANTHER" id="PTHR13582">
    <property type="entry name" value="M-PHASE PHOSPHOPROTEIN 6"/>
    <property type="match status" value="1"/>
</dbReference>
<proteinExistence type="predicted"/>
<organism evidence="2 3">
    <name type="scientific">Ramazzottius varieornatus</name>
    <name type="common">Water bear</name>
    <name type="synonym">Tardigrade</name>
    <dbReference type="NCBI Taxonomy" id="947166"/>
    <lineage>
        <taxon>Eukaryota</taxon>
        <taxon>Metazoa</taxon>
        <taxon>Ecdysozoa</taxon>
        <taxon>Tardigrada</taxon>
        <taxon>Eutardigrada</taxon>
        <taxon>Parachela</taxon>
        <taxon>Hypsibioidea</taxon>
        <taxon>Ramazzottiidae</taxon>
        <taxon>Ramazzottius</taxon>
    </lineage>
</organism>
<dbReference type="AlphaFoldDB" id="A0A1D1UMU1"/>
<dbReference type="GO" id="GO:0000460">
    <property type="term" value="P:maturation of 5.8S rRNA"/>
    <property type="evidence" value="ECO:0007669"/>
    <property type="project" value="TreeGrafter"/>
</dbReference>
<name>A0A1D1UMU1_RAMVA</name>